<protein>
    <submittedName>
        <fullName evidence="2">Alkylhydroperoxidase</fullName>
    </submittedName>
</protein>
<evidence type="ECO:0000313" key="3">
    <source>
        <dbReference type="Proteomes" id="UP000193335"/>
    </source>
</evidence>
<dbReference type="SUPFAM" id="SSF69118">
    <property type="entry name" value="AhpD-like"/>
    <property type="match status" value="1"/>
</dbReference>
<dbReference type="InterPro" id="IPR004675">
    <property type="entry name" value="AhpD_core"/>
</dbReference>
<name>A0A1Y2JSH3_BRAJP</name>
<evidence type="ECO:0000259" key="1">
    <source>
        <dbReference type="Pfam" id="PF02627"/>
    </source>
</evidence>
<dbReference type="PANTHER" id="PTHR35446:SF3">
    <property type="entry name" value="CMD DOMAIN-CONTAINING PROTEIN"/>
    <property type="match status" value="1"/>
</dbReference>
<proteinExistence type="predicted"/>
<feature type="domain" description="Carboxymuconolactone decarboxylase-like" evidence="1">
    <location>
        <begin position="55"/>
        <end position="99"/>
    </location>
</feature>
<comment type="caution">
    <text evidence="2">The sequence shown here is derived from an EMBL/GenBank/DDBJ whole genome shotgun (WGS) entry which is preliminary data.</text>
</comment>
<dbReference type="NCBIfam" id="TIGR00778">
    <property type="entry name" value="ahpD_dom"/>
    <property type="match status" value="1"/>
</dbReference>
<dbReference type="InterPro" id="IPR029032">
    <property type="entry name" value="AhpD-like"/>
</dbReference>
<keyword evidence="2" id="KW-0575">Peroxidase</keyword>
<organism evidence="2 3">
    <name type="scientific">Bradyrhizobium japonicum</name>
    <dbReference type="NCBI Taxonomy" id="375"/>
    <lineage>
        <taxon>Bacteria</taxon>
        <taxon>Pseudomonadati</taxon>
        <taxon>Pseudomonadota</taxon>
        <taxon>Alphaproteobacteria</taxon>
        <taxon>Hyphomicrobiales</taxon>
        <taxon>Nitrobacteraceae</taxon>
        <taxon>Bradyrhizobium</taxon>
    </lineage>
</organism>
<dbReference type="PANTHER" id="PTHR35446">
    <property type="entry name" value="SI:CH211-175M2.5"/>
    <property type="match status" value="1"/>
</dbReference>
<dbReference type="Proteomes" id="UP000193335">
    <property type="component" value="Unassembled WGS sequence"/>
</dbReference>
<dbReference type="EMBL" id="NAFL01000238">
    <property type="protein sequence ID" value="OSJ33777.1"/>
    <property type="molecule type" value="Genomic_DNA"/>
</dbReference>
<dbReference type="Gene3D" id="1.20.1290.10">
    <property type="entry name" value="AhpD-like"/>
    <property type="match status" value="1"/>
</dbReference>
<evidence type="ECO:0000313" key="2">
    <source>
        <dbReference type="EMBL" id="OSJ33777.1"/>
    </source>
</evidence>
<keyword evidence="2" id="KW-0560">Oxidoreductase</keyword>
<sequence length="180" mass="19192">MSRIVIPAPGESPAESQAILDNVNKMLGFLPNHYRLMSISPNALGGWAGLMGPVSKTLDLKTREGMALAVSEANGCNYCLAAHSYVSAKLAKIPPEEIALNRQGQSSDPKRHAAVAFAKALIETRGKVSDAQFAAVKNVGWTDANIVEMIALTAQFLLTNFMNNAVKTPIDFPEVSPAKA</sequence>
<dbReference type="InterPro" id="IPR003779">
    <property type="entry name" value="CMD-like"/>
</dbReference>
<accession>A0A1Y2JSH3</accession>
<reference evidence="2 3" key="1">
    <citation type="submission" date="2017-03" db="EMBL/GenBank/DDBJ databases">
        <title>Whole genome sequences of fourteen strains of Bradyrhizobium canariense and one strain of Bradyrhizobium japonicum isolated from Lupinus (Papilionoideae: Genisteae) species in Algeria.</title>
        <authorList>
            <person name="Crovadore J."/>
            <person name="Chekireb D."/>
            <person name="Brachmann A."/>
            <person name="Chablais R."/>
            <person name="Cochard B."/>
            <person name="Lefort F."/>
        </authorList>
    </citation>
    <scope>NUCLEOTIDE SEQUENCE [LARGE SCALE GENOMIC DNA]</scope>
    <source>
        <strain evidence="2 3">UBMA197</strain>
    </source>
</reference>
<dbReference type="GO" id="GO:0051920">
    <property type="term" value="F:peroxiredoxin activity"/>
    <property type="evidence" value="ECO:0007669"/>
    <property type="project" value="InterPro"/>
</dbReference>
<dbReference type="RefSeq" id="WP_085400192.1">
    <property type="nucleotide sequence ID" value="NZ_NAFL01000238.1"/>
</dbReference>
<dbReference type="AlphaFoldDB" id="A0A1Y2JSH3"/>
<gene>
    <name evidence="2" type="ORF">BSZ19_14265</name>
</gene>
<dbReference type="Pfam" id="PF02627">
    <property type="entry name" value="CMD"/>
    <property type="match status" value="1"/>
</dbReference>